<organism evidence="3 4">
    <name type="scientific">Ciona savignyi</name>
    <name type="common">Pacific transparent sea squirt</name>
    <dbReference type="NCBI Taxonomy" id="51511"/>
    <lineage>
        <taxon>Eukaryota</taxon>
        <taxon>Metazoa</taxon>
        <taxon>Chordata</taxon>
        <taxon>Tunicata</taxon>
        <taxon>Ascidiacea</taxon>
        <taxon>Phlebobranchia</taxon>
        <taxon>Cionidae</taxon>
        <taxon>Ciona</taxon>
    </lineage>
</organism>
<dbReference type="InterPro" id="IPR036388">
    <property type="entry name" value="WH-like_DNA-bd_sf"/>
</dbReference>
<proteinExistence type="predicted"/>
<evidence type="ECO:0000313" key="4">
    <source>
        <dbReference type="Proteomes" id="UP000007875"/>
    </source>
</evidence>
<reference evidence="3" key="3">
    <citation type="submission" date="2025-09" db="UniProtKB">
        <authorList>
            <consortium name="Ensembl"/>
        </authorList>
    </citation>
    <scope>IDENTIFICATION</scope>
</reference>
<dbReference type="GO" id="GO:0035556">
    <property type="term" value="P:intracellular signal transduction"/>
    <property type="evidence" value="ECO:0007669"/>
    <property type="project" value="InterPro"/>
</dbReference>
<dbReference type="Gene3D" id="1.10.555.10">
    <property type="entry name" value="Rho GTPase activation protein"/>
    <property type="match status" value="1"/>
</dbReference>
<sequence>PEHLRKITPGPYRATKLWNEIVQQFRDGMVCRRHRRHLKLYSACFPANDSVDFLHNLLQNNPNIGSDVTRVQTLQLLRKFLKNHIIEDVHGKWGSENLADDNHLYRFSSEHTMSLNKQPLSTENKSNILESSESSSSMTPSPPLRTLNPRYPKCNVKPKILTEREIDQIWKDVTIHQIKKSMKLKSLDNLIMQHNINGGWIKHNATKIGKSGVVQVAIEQDLPYWALSAMTCLANWPNGKDTGLPCYSGFEHDVFKAICDFYCHGGNQSKPSTETSEPLLTYDLYELFTNILCLVRPETKEVAVETLQLCLMLLPPSNRRKLHLLLRLMAKVSTNPHLTHINKNMPTRVLLLHTFSRHILACFEEVYLDELLALKLVNFLIDHHKEVMQVPSALVNKVEEKLERMRKPTIRF</sequence>
<feature type="domain" description="DEP" evidence="2">
    <location>
        <begin position="25"/>
        <end position="109"/>
    </location>
</feature>
<dbReference type="SMART" id="SM00049">
    <property type="entry name" value="DEP"/>
    <property type="match status" value="1"/>
</dbReference>
<dbReference type="InParanoid" id="H2Z936"/>
<feature type="compositionally biased region" description="Polar residues" evidence="1">
    <location>
        <begin position="115"/>
        <end position="129"/>
    </location>
</feature>
<dbReference type="GeneTree" id="ENSGT00950000182976"/>
<dbReference type="HOGENOM" id="CLU_040757_0_0_1"/>
<dbReference type="Pfam" id="PF00620">
    <property type="entry name" value="RhoGAP"/>
    <property type="match status" value="1"/>
</dbReference>
<dbReference type="Proteomes" id="UP000007875">
    <property type="component" value="Unassembled WGS sequence"/>
</dbReference>
<reference evidence="4" key="1">
    <citation type="submission" date="2003-08" db="EMBL/GenBank/DDBJ databases">
        <authorList>
            <person name="Birren B."/>
            <person name="Nusbaum C."/>
            <person name="Abebe A."/>
            <person name="Abouelleil A."/>
            <person name="Adekoya E."/>
            <person name="Ait-zahra M."/>
            <person name="Allen N."/>
            <person name="Allen T."/>
            <person name="An P."/>
            <person name="Anderson M."/>
            <person name="Anderson S."/>
            <person name="Arachchi H."/>
            <person name="Armbruster J."/>
            <person name="Bachantsang P."/>
            <person name="Baldwin J."/>
            <person name="Barry A."/>
            <person name="Bayul T."/>
            <person name="Blitshsteyn B."/>
            <person name="Bloom T."/>
            <person name="Blye J."/>
            <person name="Boguslavskiy L."/>
            <person name="Borowsky M."/>
            <person name="Boukhgalter B."/>
            <person name="Brunache A."/>
            <person name="Butler J."/>
            <person name="Calixte N."/>
            <person name="Calvo S."/>
            <person name="Camarata J."/>
            <person name="Campo K."/>
            <person name="Chang J."/>
            <person name="Cheshatsang Y."/>
            <person name="Citroen M."/>
            <person name="Collymore A."/>
            <person name="Considine T."/>
            <person name="Cook A."/>
            <person name="Cooke P."/>
            <person name="Corum B."/>
            <person name="Cuomo C."/>
            <person name="David R."/>
            <person name="Dawoe T."/>
            <person name="Degray S."/>
            <person name="Dodge S."/>
            <person name="Dooley K."/>
            <person name="Dorje P."/>
            <person name="Dorjee K."/>
            <person name="Dorris L."/>
            <person name="Duffey N."/>
            <person name="Dupes A."/>
            <person name="Elkins T."/>
            <person name="Engels R."/>
            <person name="Erickson J."/>
            <person name="Farina A."/>
            <person name="Faro S."/>
            <person name="Ferreira P."/>
            <person name="Fischer H."/>
            <person name="Fitzgerald M."/>
            <person name="Foley K."/>
            <person name="Gage D."/>
            <person name="Galagan J."/>
            <person name="Gearin G."/>
            <person name="Gnerre S."/>
            <person name="Gnirke A."/>
            <person name="Goyette A."/>
            <person name="Graham J."/>
            <person name="Grandbois E."/>
            <person name="Gyaltsen K."/>
            <person name="Hafez N."/>
            <person name="Hagopian D."/>
            <person name="Hagos B."/>
            <person name="Hall J."/>
            <person name="Hatcher B."/>
            <person name="Heller A."/>
            <person name="Higgins H."/>
            <person name="Honan T."/>
            <person name="Horn A."/>
            <person name="Houde N."/>
            <person name="Hughes L."/>
            <person name="Hulme W."/>
            <person name="Husby E."/>
            <person name="Iliev I."/>
            <person name="Jaffe D."/>
            <person name="Jones C."/>
            <person name="Kamal M."/>
            <person name="Kamat A."/>
            <person name="Kamvysselis M."/>
            <person name="Karlsson E."/>
            <person name="Kells C."/>
            <person name="Kieu A."/>
            <person name="Kisner P."/>
            <person name="Kodira C."/>
            <person name="Kulbokas E."/>
            <person name="Labutti K."/>
            <person name="Lama D."/>
            <person name="Landers T."/>
            <person name="Leger J."/>
            <person name="Levine S."/>
            <person name="Lewis D."/>
            <person name="Lewis T."/>
            <person name="Lindblad-toh K."/>
            <person name="Liu X."/>
            <person name="Lokyitsang T."/>
            <person name="Lokyitsang Y."/>
            <person name="Lucien O."/>
            <person name="Lui A."/>
            <person name="Ma L.J."/>
            <person name="Mabbitt R."/>
            <person name="Macdonald J."/>
            <person name="Maclean C."/>
            <person name="Major J."/>
            <person name="Manning J."/>
            <person name="Marabella R."/>
            <person name="Maru K."/>
            <person name="Matthews C."/>
            <person name="Mauceli E."/>
            <person name="Mccarthy M."/>
            <person name="Mcdonough S."/>
            <person name="Mcghee T."/>
            <person name="Meldrim J."/>
            <person name="Meneus L."/>
            <person name="Mesirov J."/>
            <person name="Mihalev A."/>
            <person name="Mihova T."/>
            <person name="Mikkelsen T."/>
            <person name="Mlenga V."/>
            <person name="Moru K."/>
            <person name="Mozes J."/>
            <person name="Mulrain L."/>
            <person name="Munson G."/>
            <person name="Naylor J."/>
            <person name="Newes C."/>
            <person name="Nguyen C."/>
            <person name="Nguyen N."/>
            <person name="Nguyen T."/>
            <person name="Nicol R."/>
            <person name="Nielsen C."/>
            <person name="Nizzari M."/>
            <person name="Norbu C."/>
            <person name="Norbu N."/>
            <person name="O'donnell P."/>
            <person name="Okoawo O."/>
            <person name="O'leary S."/>
            <person name="Omotosho B."/>
            <person name="O'neill K."/>
            <person name="Osman S."/>
            <person name="Parker S."/>
            <person name="Perrin D."/>
            <person name="Phunkhang P."/>
            <person name="Piqani B."/>
            <person name="Purcell S."/>
            <person name="Rachupka T."/>
            <person name="Ramasamy U."/>
            <person name="Rameau R."/>
            <person name="Ray V."/>
            <person name="Raymond C."/>
            <person name="Retta R."/>
            <person name="Richardson S."/>
            <person name="Rise C."/>
            <person name="Rodriguez J."/>
            <person name="Rogers J."/>
            <person name="Rogov P."/>
            <person name="Rutman M."/>
            <person name="Schupbach R."/>
            <person name="Seaman C."/>
            <person name="Settipalli S."/>
            <person name="Sharpe T."/>
            <person name="Sheridan J."/>
            <person name="Sherpa N."/>
            <person name="Shi J."/>
            <person name="Smirnov S."/>
            <person name="Smith C."/>
            <person name="Sougnez C."/>
            <person name="Spencer B."/>
            <person name="Stalker J."/>
            <person name="Stange-thomann N."/>
            <person name="Stavropoulos S."/>
            <person name="Stetson K."/>
            <person name="Stone C."/>
            <person name="Stone S."/>
            <person name="Stubbs M."/>
            <person name="Talamas J."/>
            <person name="Tchuinga P."/>
            <person name="Tenzing P."/>
            <person name="Tesfaye S."/>
            <person name="Theodore J."/>
            <person name="Thoulutsang Y."/>
            <person name="Topham K."/>
            <person name="Towey S."/>
            <person name="Tsamla T."/>
            <person name="Tsomo N."/>
            <person name="Vallee D."/>
            <person name="Vassiliev H."/>
            <person name="Venkataraman V."/>
            <person name="Vinson J."/>
            <person name="Vo A."/>
            <person name="Wade C."/>
            <person name="Wang S."/>
            <person name="Wangchuk T."/>
            <person name="Wangdi T."/>
            <person name="Whittaker C."/>
            <person name="Wilkinson J."/>
            <person name="Wu Y."/>
            <person name="Wyman D."/>
            <person name="Yadav S."/>
            <person name="Yang S."/>
            <person name="Yang X."/>
            <person name="Yeager S."/>
            <person name="Yee E."/>
            <person name="Young G."/>
            <person name="Zainoun J."/>
            <person name="Zembeck L."/>
            <person name="Zimmer A."/>
            <person name="Zody M."/>
            <person name="Lander E."/>
        </authorList>
    </citation>
    <scope>NUCLEOTIDE SEQUENCE [LARGE SCALE GENOMIC DNA]</scope>
</reference>
<dbReference type="FunCoup" id="H2Z936">
    <property type="interactions" value="1"/>
</dbReference>
<dbReference type="AlphaFoldDB" id="H2Z936"/>
<dbReference type="InterPro" id="IPR008936">
    <property type="entry name" value="Rho_GTPase_activation_prot"/>
</dbReference>
<dbReference type="InterPro" id="IPR036390">
    <property type="entry name" value="WH_DNA-bd_sf"/>
</dbReference>
<evidence type="ECO:0000256" key="1">
    <source>
        <dbReference type="SAM" id="MobiDB-lite"/>
    </source>
</evidence>
<name>H2Z936_CIOSA</name>
<dbReference type="InterPro" id="IPR000198">
    <property type="entry name" value="RhoGAP_dom"/>
</dbReference>
<dbReference type="SUPFAM" id="SSF48350">
    <property type="entry name" value="GTPase activation domain, GAP"/>
    <property type="match status" value="1"/>
</dbReference>
<keyword evidence="4" id="KW-1185">Reference proteome</keyword>
<dbReference type="PANTHER" id="PTHR16206">
    <property type="entry name" value="DEP DOMAIN-CONTAINING"/>
    <property type="match status" value="1"/>
</dbReference>
<dbReference type="Ensembl" id="ENSCSAVT00000014264.1">
    <property type="protein sequence ID" value="ENSCSAVP00000014101.1"/>
    <property type="gene ID" value="ENSCSAVG00000008270.1"/>
</dbReference>
<protein>
    <recommendedName>
        <fullName evidence="2">DEP domain-containing protein</fullName>
    </recommendedName>
</protein>
<dbReference type="STRING" id="51511.ENSCSAVP00000014101"/>
<accession>H2Z936</accession>
<dbReference type="eggNOG" id="ENOG502QR00">
    <property type="taxonomic scope" value="Eukaryota"/>
</dbReference>
<dbReference type="Pfam" id="PF00610">
    <property type="entry name" value="DEP"/>
    <property type="match status" value="1"/>
</dbReference>
<dbReference type="InterPro" id="IPR000591">
    <property type="entry name" value="DEP_dom"/>
</dbReference>
<evidence type="ECO:0000313" key="3">
    <source>
        <dbReference type="Ensembl" id="ENSCSAVP00000014101.1"/>
    </source>
</evidence>
<evidence type="ECO:0000259" key="2">
    <source>
        <dbReference type="SMART" id="SM00049"/>
    </source>
</evidence>
<feature type="region of interest" description="Disordered" evidence="1">
    <location>
        <begin position="115"/>
        <end position="149"/>
    </location>
</feature>
<dbReference type="Gene3D" id="1.10.10.10">
    <property type="entry name" value="Winged helix-like DNA-binding domain superfamily/Winged helix DNA-binding domain"/>
    <property type="match status" value="1"/>
</dbReference>
<dbReference type="PANTHER" id="PTHR16206:SF4">
    <property type="entry name" value="PROTEIN LET-99"/>
    <property type="match status" value="1"/>
</dbReference>
<dbReference type="SUPFAM" id="SSF46785">
    <property type="entry name" value="Winged helix' DNA-binding domain"/>
    <property type="match status" value="1"/>
</dbReference>
<reference evidence="3" key="2">
    <citation type="submission" date="2025-08" db="UniProtKB">
        <authorList>
            <consortium name="Ensembl"/>
        </authorList>
    </citation>
    <scope>IDENTIFICATION</scope>
</reference>
<dbReference type="OMA" id="YWALSAM"/>